<proteinExistence type="predicted"/>
<organism evidence="1">
    <name type="scientific">Solanum chacoense</name>
    <name type="common">Chaco potato</name>
    <dbReference type="NCBI Taxonomy" id="4108"/>
    <lineage>
        <taxon>Eukaryota</taxon>
        <taxon>Viridiplantae</taxon>
        <taxon>Streptophyta</taxon>
        <taxon>Embryophyta</taxon>
        <taxon>Tracheophyta</taxon>
        <taxon>Spermatophyta</taxon>
        <taxon>Magnoliopsida</taxon>
        <taxon>eudicotyledons</taxon>
        <taxon>Gunneridae</taxon>
        <taxon>Pentapetalae</taxon>
        <taxon>asterids</taxon>
        <taxon>lamiids</taxon>
        <taxon>Solanales</taxon>
        <taxon>Solanaceae</taxon>
        <taxon>Solanoideae</taxon>
        <taxon>Solaneae</taxon>
        <taxon>Solanum</taxon>
    </lineage>
</organism>
<dbReference type="EMBL" id="GEDG01036787">
    <property type="protein sequence ID" value="JAP08505.1"/>
    <property type="molecule type" value="Transcribed_RNA"/>
</dbReference>
<accession>A0A0V0GLB0</accession>
<evidence type="ECO:0000313" key="1">
    <source>
        <dbReference type="EMBL" id="JAP08505.1"/>
    </source>
</evidence>
<reference evidence="1" key="1">
    <citation type="submission" date="2015-12" db="EMBL/GenBank/DDBJ databases">
        <title>Gene expression during late stages of embryo sac development: a critical building block for successful pollen-pistil interactions.</title>
        <authorList>
            <person name="Liu Y."/>
            <person name="Joly V."/>
            <person name="Sabar M."/>
            <person name="Matton D.P."/>
        </authorList>
    </citation>
    <scope>NUCLEOTIDE SEQUENCE</scope>
</reference>
<dbReference type="AlphaFoldDB" id="A0A0V0GLB0"/>
<protein>
    <submittedName>
        <fullName evidence="1">Putative ovule protein</fullName>
    </submittedName>
</protein>
<feature type="non-terminal residue" evidence="1">
    <location>
        <position position="1"/>
    </location>
</feature>
<name>A0A0V0GLB0_SOLCH</name>
<sequence>SEEAEERANHWEQSNILRLSQEFGAAFEGCIEEANFLFLKIDQKMNKEENFVLILTEKGKKQGVPKELRNLFFNVKFKEGGAKE</sequence>